<dbReference type="PANTHER" id="PTHR35391:SF7">
    <property type="entry name" value="C2H2-TYPE DOMAIN-CONTAINING PROTEIN"/>
    <property type="match status" value="1"/>
</dbReference>
<dbReference type="Proteomes" id="UP000800039">
    <property type="component" value="Unassembled WGS sequence"/>
</dbReference>
<name>A0A9P4GG03_9PLEO</name>
<dbReference type="GeneID" id="63849067"/>
<dbReference type="OrthoDB" id="6133115at2759"/>
<proteinExistence type="predicted"/>
<comment type="caution">
    <text evidence="3">The sequence shown here is derived from an EMBL/GenBank/DDBJ whole genome shotgun (WGS) entry which is preliminary data.</text>
</comment>
<dbReference type="Pfam" id="PF26082">
    <property type="entry name" value="zf-C2H2_AcuF"/>
    <property type="match status" value="1"/>
</dbReference>
<protein>
    <recommendedName>
        <fullName evidence="2">C2H2-type domain-containing protein</fullName>
    </recommendedName>
</protein>
<feature type="domain" description="C2H2-type" evidence="2">
    <location>
        <begin position="341"/>
        <end position="367"/>
    </location>
</feature>
<dbReference type="AlphaFoldDB" id="A0A9P4GG03"/>
<dbReference type="InterPro" id="IPR058925">
    <property type="entry name" value="zf-C2H2_AcuF"/>
</dbReference>
<dbReference type="SMART" id="SM00355">
    <property type="entry name" value="ZnF_C2H2"/>
    <property type="match status" value="2"/>
</dbReference>
<reference evidence="3" key="1">
    <citation type="submission" date="2020-01" db="EMBL/GenBank/DDBJ databases">
        <authorList>
            <consortium name="DOE Joint Genome Institute"/>
            <person name="Haridas S."/>
            <person name="Albert R."/>
            <person name="Binder M."/>
            <person name="Bloem J."/>
            <person name="Labutti K."/>
            <person name="Salamov A."/>
            <person name="Andreopoulos B."/>
            <person name="Baker S.E."/>
            <person name="Barry K."/>
            <person name="Bills G."/>
            <person name="Bluhm B.H."/>
            <person name="Cannon C."/>
            <person name="Castanera R."/>
            <person name="Culley D.E."/>
            <person name="Daum C."/>
            <person name="Ezra D."/>
            <person name="Gonzalez J.B."/>
            <person name="Henrissat B."/>
            <person name="Kuo A."/>
            <person name="Liang C."/>
            <person name="Lipzen A."/>
            <person name="Lutzoni F."/>
            <person name="Magnuson J."/>
            <person name="Mondo S."/>
            <person name="Nolan M."/>
            <person name="Ohm R."/>
            <person name="Pangilinan J."/>
            <person name="Park H.-J."/>
            <person name="Ramirez L."/>
            <person name="Alfaro M."/>
            <person name="Sun H."/>
            <person name="Tritt A."/>
            <person name="Yoshinaga Y."/>
            <person name="Zwiers L.-H."/>
            <person name="Turgeon B.G."/>
            <person name="Goodwin S.B."/>
            <person name="Spatafora J.W."/>
            <person name="Crous P.W."/>
            <person name="Grigoriev I.V."/>
        </authorList>
    </citation>
    <scope>NUCLEOTIDE SEQUENCE</scope>
    <source>
        <strain evidence="3">CBS 394.84</strain>
    </source>
</reference>
<feature type="region of interest" description="Disordered" evidence="1">
    <location>
        <begin position="97"/>
        <end position="116"/>
    </location>
</feature>
<gene>
    <name evidence="3" type="ORF">K460DRAFT_354746</name>
</gene>
<evidence type="ECO:0000259" key="2">
    <source>
        <dbReference type="SMART" id="SM00355"/>
    </source>
</evidence>
<keyword evidence="4" id="KW-1185">Reference proteome</keyword>
<dbReference type="InterPro" id="IPR013087">
    <property type="entry name" value="Znf_C2H2_type"/>
</dbReference>
<sequence length="846" mass="95915">MDDSVSEQCLASITNLKTIFLILSNPSKQNGRIHPGDVNDELERFSLWTGNIGAMHLPASPMSIESRLSESNDVLMHILELLSDVKEVTGELLEIVSGQREGGATSTPHDDGEDEAQIEETELLKEIGACVTRLFRISSLIRQATPTDLFAKALSRTRYQFDDQYDVAHVGEKYPKLATHGSICLRKILGRAITRRRHYLSYIQDHREKLQSIPTNVPEVVASKSQVPNQRFAAMKLQPDTFSRPSTFITKASSLAPGNITTQMLTAEVDSNSESDARSYTTISSSVQGDLDSSATNRIPKLAELQPGAKKEVECPFCFRIKRIKNERVWRRHVYSDLRAYVCTFPNCDAPYFNDVNEWFRHEMQNHRVNYTCRFCPSETFRSSEQYLNHIRNKHPSLLKDGEEKSLTDFARTPLEKISAQECPCCSDWVDRLKKRAEVAEMLSNTSDHMIYVDPIIFKRHVASHLEQLASFAIPINLSGGEDVDSNAAVELGADLRNSRSNSFSSLSSLGDLGGKLKRTIRLDDEMRKSPCSMGMLLGKILGKWYTLDGSKATKVCSNCYDCNFARTPFASSFSRTDYQGAIGQACDFNDPWVRFAWLLTVQQKRQSLDLLYDIDKIIDSEQPCPSDRAVGLGSEHLAWYGLAEQEYDLDVAKFTLCERDVKLVEALFPSIIGYFARLPKSSRNIICSLRINSRRHPKYLELLAELDAEAEFLGRSLNISAFIEMLRMNALRSECPGNIPSVNRLWHFMPSLPEFTVCEECYEDIVRPVRQPGTSTIPSRLYADLRSIPDEDPELGTSCSLYSPNMRGVWERSIAEEDFEYLKRKAVVRKRLEARLKSMWRRAKT</sequence>
<dbReference type="PANTHER" id="PTHR35391">
    <property type="entry name" value="C2H2-TYPE DOMAIN-CONTAINING PROTEIN-RELATED"/>
    <property type="match status" value="1"/>
</dbReference>
<evidence type="ECO:0000256" key="1">
    <source>
        <dbReference type="SAM" id="MobiDB-lite"/>
    </source>
</evidence>
<dbReference type="RefSeq" id="XP_040787438.1">
    <property type="nucleotide sequence ID" value="XM_040931815.1"/>
</dbReference>
<evidence type="ECO:0000313" key="4">
    <source>
        <dbReference type="Proteomes" id="UP000800039"/>
    </source>
</evidence>
<dbReference type="EMBL" id="ML976616">
    <property type="protein sequence ID" value="KAF1844875.1"/>
    <property type="molecule type" value="Genomic_DNA"/>
</dbReference>
<evidence type="ECO:0000313" key="3">
    <source>
        <dbReference type="EMBL" id="KAF1844875.1"/>
    </source>
</evidence>
<accession>A0A9P4GG03</accession>
<feature type="domain" description="C2H2-type" evidence="2">
    <location>
        <begin position="371"/>
        <end position="395"/>
    </location>
</feature>
<organism evidence="3 4">
    <name type="scientific">Cucurbitaria berberidis CBS 394.84</name>
    <dbReference type="NCBI Taxonomy" id="1168544"/>
    <lineage>
        <taxon>Eukaryota</taxon>
        <taxon>Fungi</taxon>
        <taxon>Dikarya</taxon>
        <taxon>Ascomycota</taxon>
        <taxon>Pezizomycotina</taxon>
        <taxon>Dothideomycetes</taxon>
        <taxon>Pleosporomycetidae</taxon>
        <taxon>Pleosporales</taxon>
        <taxon>Pleosporineae</taxon>
        <taxon>Cucurbitariaceae</taxon>
        <taxon>Cucurbitaria</taxon>
    </lineage>
</organism>